<evidence type="ECO:0000313" key="2">
    <source>
        <dbReference type="EMBL" id="MFB8749864.1"/>
    </source>
</evidence>
<evidence type="ECO:0000256" key="1">
    <source>
        <dbReference type="SAM" id="MobiDB-lite"/>
    </source>
</evidence>
<feature type="region of interest" description="Disordered" evidence="1">
    <location>
        <begin position="525"/>
        <end position="555"/>
    </location>
</feature>
<dbReference type="Proteomes" id="UP001585018">
    <property type="component" value="Unassembled WGS sequence"/>
</dbReference>
<keyword evidence="3" id="KW-1185">Reference proteome</keyword>
<feature type="compositionally biased region" description="Low complexity" evidence="1">
    <location>
        <begin position="86"/>
        <end position="113"/>
    </location>
</feature>
<accession>A0ABV5DAW2</accession>
<feature type="compositionally biased region" description="Pro residues" evidence="1">
    <location>
        <begin position="11"/>
        <end position="21"/>
    </location>
</feature>
<feature type="region of interest" description="Disordered" evidence="1">
    <location>
        <begin position="1"/>
        <end position="313"/>
    </location>
</feature>
<feature type="compositionally biased region" description="Pro residues" evidence="1">
    <location>
        <begin position="36"/>
        <end position="58"/>
    </location>
</feature>
<gene>
    <name evidence="2" type="ORF">VSS30_13770</name>
</gene>
<name>A0ABV5DAW2_9ACTN</name>
<proteinExistence type="predicted"/>
<feature type="compositionally biased region" description="Pro residues" evidence="1">
    <location>
        <begin position="120"/>
        <end position="132"/>
    </location>
</feature>
<feature type="compositionally biased region" description="Low complexity" evidence="1">
    <location>
        <begin position="59"/>
        <end position="71"/>
    </location>
</feature>
<reference evidence="2 3" key="1">
    <citation type="submission" date="2024-01" db="EMBL/GenBank/DDBJ databases">
        <title>Genome mining of biosynthetic gene clusters to explore secondary metabolites of Streptomyces sp.</title>
        <authorList>
            <person name="Baig A."/>
            <person name="Ajitkumar Shintre N."/>
            <person name="Kumar H."/>
            <person name="Anbarasu A."/>
            <person name="Ramaiah S."/>
        </authorList>
    </citation>
    <scope>NUCLEOTIDE SEQUENCE [LARGE SCALE GENOMIC DNA]</scope>
    <source>
        <strain evidence="2 3">A03</strain>
    </source>
</reference>
<evidence type="ECO:0000313" key="3">
    <source>
        <dbReference type="Proteomes" id="UP001585018"/>
    </source>
</evidence>
<dbReference type="RefSeq" id="WP_360024817.1">
    <property type="nucleotide sequence ID" value="NZ_JAYMRR010000006.1"/>
</dbReference>
<organism evidence="2 3">
    <name type="scientific">Streptomyces parvulus</name>
    <dbReference type="NCBI Taxonomy" id="146923"/>
    <lineage>
        <taxon>Bacteria</taxon>
        <taxon>Bacillati</taxon>
        <taxon>Actinomycetota</taxon>
        <taxon>Actinomycetes</taxon>
        <taxon>Kitasatosporales</taxon>
        <taxon>Streptomycetaceae</taxon>
        <taxon>Streptomyces</taxon>
    </lineage>
</organism>
<feature type="compositionally biased region" description="Polar residues" evidence="1">
    <location>
        <begin position="157"/>
        <end position="172"/>
    </location>
</feature>
<protein>
    <submittedName>
        <fullName evidence="2">Uncharacterized protein</fullName>
    </submittedName>
</protein>
<feature type="compositionally biased region" description="Low complexity" evidence="1">
    <location>
        <begin position="232"/>
        <end position="258"/>
    </location>
</feature>
<sequence>MSTEARRASHPPRPTVPPGDHPAPASGTASDHPESPRPPATPPPPAHAPSRPATPPPAASEAPSRPRPAAAWGPGSAIPATETAEGSGTPSSPSPATASPTASVSGTAALPGAPERPRTPPRPAAPPRPSRAPAPQDTAGAPRRPSDGPPAPLRGTDGTSGRTSSDPGNSGRAQPRYPRFHLDDPSGGPRNVPPPRASARFPDAPPSVGREPAPRASARFPDAPPVVGGGAASRPGTSPAAPAAPRAGAVPDAATARGPGAPAEIPSETTRRLRPVPAEPGDAGSRPDPALSWSAPAAPGDGRPRVSFARPEGYDGLARPRPLGGRLRPQALAAAVCLVLGVGLLTGAVTGSWLAGDSGDGGAGGAFAEAGDLWHSVPVDQLFPPTVNGQGAGPGGADRTWTRVAVAPDADCAAAFDRLLAKVLDPVGCRRLLRATYTDATRSHVTTVGMLFTKADAAAMTSLAKRFETEGLGGRDDLMPLPYAAKDTAAAGFGARQRAAWTVSVLTDAPVVVYAVSGWADARTVDDPQPAGEAMESGATSAPAQAGLGHEAKGLADRVERALRKNVGPATEHPS</sequence>
<dbReference type="EMBL" id="JAYMRR010000006">
    <property type="protein sequence ID" value="MFB8749864.1"/>
    <property type="molecule type" value="Genomic_DNA"/>
</dbReference>
<comment type="caution">
    <text evidence="2">The sequence shown here is derived from an EMBL/GenBank/DDBJ whole genome shotgun (WGS) entry which is preliminary data.</text>
</comment>